<accession>A0ABR2LIM5</accession>
<organism evidence="2 3">
    <name type="scientific">Platanthera guangdongensis</name>
    <dbReference type="NCBI Taxonomy" id="2320717"/>
    <lineage>
        <taxon>Eukaryota</taxon>
        <taxon>Viridiplantae</taxon>
        <taxon>Streptophyta</taxon>
        <taxon>Embryophyta</taxon>
        <taxon>Tracheophyta</taxon>
        <taxon>Spermatophyta</taxon>
        <taxon>Magnoliopsida</taxon>
        <taxon>Liliopsida</taxon>
        <taxon>Asparagales</taxon>
        <taxon>Orchidaceae</taxon>
        <taxon>Orchidoideae</taxon>
        <taxon>Orchideae</taxon>
        <taxon>Orchidinae</taxon>
        <taxon>Platanthera</taxon>
    </lineage>
</organism>
<feature type="compositionally biased region" description="Basic residues" evidence="1">
    <location>
        <begin position="1"/>
        <end position="15"/>
    </location>
</feature>
<evidence type="ECO:0000313" key="2">
    <source>
        <dbReference type="EMBL" id="KAK8940287.1"/>
    </source>
</evidence>
<evidence type="ECO:0000313" key="3">
    <source>
        <dbReference type="Proteomes" id="UP001412067"/>
    </source>
</evidence>
<keyword evidence="3" id="KW-1185">Reference proteome</keyword>
<feature type="region of interest" description="Disordered" evidence="1">
    <location>
        <begin position="1"/>
        <end position="22"/>
    </location>
</feature>
<gene>
    <name evidence="2" type="ORF">KSP40_PGU015428</name>
</gene>
<name>A0ABR2LIM5_9ASPA</name>
<dbReference type="EMBL" id="JBBWWR010000020">
    <property type="protein sequence ID" value="KAK8940287.1"/>
    <property type="molecule type" value="Genomic_DNA"/>
</dbReference>
<evidence type="ECO:0000256" key="1">
    <source>
        <dbReference type="SAM" id="MobiDB-lite"/>
    </source>
</evidence>
<reference evidence="2 3" key="1">
    <citation type="journal article" date="2022" name="Nat. Plants">
        <title>Genomes of leafy and leafless Platanthera orchids illuminate the evolution of mycoheterotrophy.</title>
        <authorList>
            <person name="Li M.H."/>
            <person name="Liu K.W."/>
            <person name="Li Z."/>
            <person name="Lu H.C."/>
            <person name="Ye Q.L."/>
            <person name="Zhang D."/>
            <person name="Wang J.Y."/>
            <person name="Li Y.F."/>
            <person name="Zhong Z.M."/>
            <person name="Liu X."/>
            <person name="Yu X."/>
            <person name="Liu D.K."/>
            <person name="Tu X.D."/>
            <person name="Liu B."/>
            <person name="Hao Y."/>
            <person name="Liao X.Y."/>
            <person name="Jiang Y.T."/>
            <person name="Sun W.H."/>
            <person name="Chen J."/>
            <person name="Chen Y.Q."/>
            <person name="Ai Y."/>
            <person name="Zhai J.W."/>
            <person name="Wu S.S."/>
            <person name="Zhou Z."/>
            <person name="Hsiao Y.Y."/>
            <person name="Wu W.L."/>
            <person name="Chen Y.Y."/>
            <person name="Lin Y.F."/>
            <person name="Hsu J.L."/>
            <person name="Li C.Y."/>
            <person name="Wang Z.W."/>
            <person name="Zhao X."/>
            <person name="Zhong W.Y."/>
            <person name="Ma X.K."/>
            <person name="Ma L."/>
            <person name="Huang J."/>
            <person name="Chen G.Z."/>
            <person name="Huang M.Z."/>
            <person name="Huang L."/>
            <person name="Peng D.H."/>
            <person name="Luo Y.B."/>
            <person name="Zou S.Q."/>
            <person name="Chen S.P."/>
            <person name="Lan S."/>
            <person name="Tsai W.C."/>
            <person name="Van de Peer Y."/>
            <person name="Liu Z.J."/>
        </authorList>
    </citation>
    <scope>NUCLEOTIDE SEQUENCE [LARGE SCALE GENOMIC DNA]</scope>
    <source>
        <strain evidence="2">Lor288</strain>
    </source>
</reference>
<proteinExistence type="predicted"/>
<dbReference type="Proteomes" id="UP001412067">
    <property type="component" value="Unassembled WGS sequence"/>
</dbReference>
<protein>
    <submittedName>
        <fullName evidence="2">Uncharacterized protein</fullName>
    </submittedName>
</protein>
<sequence length="71" mass="7890">MAPSFKQRKMQKRRLPQSILQKRPDAADFDSLLCDPGQPSKTCRATVVDPDGGRKSRAVEAGFTILSSDQR</sequence>
<comment type="caution">
    <text evidence="2">The sequence shown here is derived from an EMBL/GenBank/DDBJ whole genome shotgun (WGS) entry which is preliminary data.</text>
</comment>